<protein>
    <submittedName>
        <fullName evidence="1">Uncharacterized protein</fullName>
    </submittedName>
</protein>
<reference evidence="1" key="1">
    <citation type="submission" date="2021-01" db="EMBL/GenBank/DDBJ databases">
        <title>Whole genome shotgun sequence of Planosporangium flavigriseum NBRC 105377.</title>
        <authorList>
            <person name="Komaki H."/>
            <person name="Tamura T."/>
        </authorList>
    </citation>
    <scope>NUCLEOTIDE SEQUENCE</scope>
    <source>
        <strain evidence="1">NBRC 105377</strain>
    </source>
</reference>
<keyword evidence="2" id="KW-1185">Reference proteome</keyword>
<organism evidence="1 2">
    <name type="scientific">Planosporangium flavigriseum</name>
    <dbReference type="NCBI Taxonomy" id="373681"/>
    <lineage>
        <taxon>Bacteria</taxon>
        <taxon>Bacillati</taxon>
        <taxon>Actinomycetota</taxon>
        <taxon>Actinomycetes</taxon>
        <taxon>Micromonosporales</taxon>
        <taxon>Micromonosporaceae</taxon>
        <taxon>Planosporangium</taxon>
    </lineage>
</organism>
<evidence type="ECO:0000313" key="2">
    <source>
        <dbReference type="Proteomes" id="UP000653674"/>
    </source>
</evidence>
<sequence>MGECAMRLSIEHKLDEATIAAFYPLYVAAFDPIRTRAAARHLFSAEEFEAEMVDERIDKYVLWDANDEAFALTTVARDLAALPWISPEYFATRYPDEVARGAVFYLGYTLVDPERAEQGAFQLMSNEVERQCAEARGLLAFDVCAYNDERSVGRRLRRLGETGWSLHAVDVQTYYAATFDTATFDTATFDTATFDTATFDTATFDTATFDTATFDAASPAGGAG</sequence>
<dbReference type="Proteomes" id="UP000653674">
    <property type="component" value="Unassembled WGS sequence"/>
</dbReference>
<comment type="caution">
    <text evidence="1">The sequence shown here is derived from an EMBL/GenBank/DDBJ whole genome shotgun (WGS) entry which is preliminary data.</text>
</comment>
<proteinExistence type="predicted"/>
<name>A0A8J3LZR9_9ACTN</name>
<evidence type="ECO:0000313" key="1">
    <source>
        <dbReference type="EMBL" id="GIG76390.1"/>
    </source>
</evidence>
<accession>A0A8J3LZR9</accession>
<gene>
    <name evidence="1" type="ORF">Pfl04_47940</name>
</gene>
<dbReference type="AlphaFoldDB" id="A0A8J3LZR9"/>
<dbReference type="EMBL" id="BONU01000053">
    <property type="protein sequence ID" value="GIG76390.1"/>
    <property type="molecule type" value="Genomic_DNA"/>
</dbReference>